<organism evidence="2 3">
    <name type="scientific">Arthrobotrys musiformis</name>
    <dbReference type="NCBI Taxonomy" id="47236"/>
    <lineage>
        <taxon>Eukaryota</taxon>
        <taxon>Fungi</taxon>
        <taxon>Dikarya</taxon>
        <taxon>Ascomycota</taxon>
        <taxon>Pezizomycotina</taxon>
        <taxon>Orbiliomycetes</taxon>
        <taxon>Orbiliales</taxon>
        <taxon>Orbiliaceae</taxon>
        <taxon>Arthrobotrys</taxon>
    </lineage>
</organism>
<dbReference type="Proteomes" id="UP001370758">
    <property type="component" value="Unassembled WGS sequence"/>
</dbReference>
<sequence length="135" mass="14466">MCNLVLLSIGRMSLGSKVEWRYGGIEMEEAVERDRLRKYGSLKDDPRAAGSDLVSGRDVSRRSGDTGGVTKSPFPNGLSRGLALASLTLRIERLVSFCSLSGTLSRSGSCKASPADDLGDRENGYRNGGPLQQSL</sequence>
<evidence type="ECO:0000256" key="1">
    <source>
        <dbReference type="SAM" id="MobiDB-lite"/>
    </source>
</evidence>
<name>A0AAV9WIA0_9PEZI</name>
<proteinExistence type="predicted"/>
<gene>
    <name evidence="2" type="ORF">TWF481_004006</name>
</gene>
<dbReference type="AlphaFoldDB" id="A0AAV9WIA0"/>
<reference evidence="2 3" key="1">
    <citation type="submission" date="2023-08" db="EMBL/GenBank/DDBJ databases">
        <authorList>
            <person name="Palmer J.M."/>
        </authorList>
    </citation>
    <scope>NUCLEOTIDE SEQUENCE [LARGE SCALE GENOMIC DNA]</scope>
    <source>
        <strain evidence="2 3">TWF481</strain>
    </source>
</reference>
<keyword evidence="3" id="KW-1185">Reference proteome</keyword>
<dbReference type="EMBL" id="JAVHJL010000002">
    <property type="protein sequence ID" value="KAK6509247.1"/>
    <property type="molecule type" value="Genomic_DNA"/>
</dbReference>
<feature type="region of interest" description="Disordered" evidence="1">
    <location>
        <begin position="102"/>
        <end position="135"/>
    </location>
</feature>
<protein>
    <submittedName>
        <fullName evidence="2">Uncharacterized protein</fullName>
    </submittedName>
</protein>
<evidence type="ECO:0000313" key="3">
    <source>
        <dbReference type="Proteomes" id="UP001370758"/>
    </source>
</evidence>
<accession>A0AAV9WIA0</accession>
<comment type="caution">
    <text evidence="2">The sequence shown here is derived from an EMBL/GenBank/DDBJ whole genome shotgun (WGS) entry which is preliminary data.</text>
</comment>
<evidence type="ECO:0000313" key="2">
    <source>
        <dbReference type="EMBL" id="KAK6509247.1"/>
    </source>
</evidence>
<feature type="region of interest" description="Disordered" evidence="1">
    <location>
        <begin position="39"/>
        <end position="76"/>
    </location>
</feature>